<name>A0A2X2KSY2_SPHMU</name>
<dbReference type="SMART" id="SM00563">
    <property type="entry name" value="PlsC"/>
    <property type="match status" value="1"/>
</dbReference>
<dbReference type="EMBL" id="CABWMV010000024">
    <property type="protein sequence ID" value="VXC98939.1"/>
    <property type="molecule type" value="Genomic_DNA"/>
</dbReference>
<dbReference type="GO" id="GO:0016746">
    <property type="term" value="F:acyltransferase activity"/>
    <property type="evidence" value="ECO:0007669"/>
    <property type="project" value="UniProtKB-KW"/>
</dbReference>
<gene>
    <name evidence="2" type="ORF">NCTC11343_01769</name>
    <name evidence="3" type="ORF">SPHINGO8BC_51412</name>
</gene>
<dbReference type="GeneID" id="97181543"/>
<evidence type="ECO:0000313" key="5">
    <source>
        <dbReference type="Proteomes" id="UP000432350"/>
    </source>
</evidence>
<dbReference type="InterPro" id="IPR002123">
    <property type="entry name" value="Plipid/glycerol_acylTrfase"/>
</dbReference>
<evidence type="ECO:0000313" key="3">
    <source>
        <dbReference type="EMBL" id="VXC98939.1"/>
    </source>
</evidence>
<organism evidence="2 4">
    <name type="scientific">Sphingobacterium multivorum</name>
    <dbReference type="NCBI Taxonomy" id="28454"/>
    <lineage>
        <taxon>Bacteria</taxon>
        <taxon>Pseudomonadati</taxon>
        <taxon>Bacteroidota</taxon>
        <taxon>Sphingobacteriia</taxon>
        <taxon>Sphingobacteriales</taxon>
        <taxon>Sphingobacteriaceae</taxon>
        <taxon>Sphingobacterium</taxon>
    </lineage>
</organism>
<dbReference type="SUPFAM" id="SSF69593">
    <property type="entry name" value="Glycerol-3-phosphate (1)-acyltransferase"/>
    <property type="match status" value="1"/>
</dbReference>
<keyword evidence="2" id="KW-0808">Transferase</keyword>
<dbReference type="RefSeq" id="WP_112374399.1">
    <property type="nucleotide sequence ID" value="NZ_CP068086.1"/>
</dbReference>
<dbReference type="InterPro" id="IPR045746">
    <property type="entry name" value="ACT14924-like_Acyltransf_dom"/>
</dbReference>
<evidence type="ECO:0000313" key="2">
    <source>
        <dbReference type="EMBL" id="SPZ85209.1"/>
    </source>
</evidence>
<accession>A0A2X2KSY2</accession>
<dbReference type="Proteomes" id="UP000432350">
    <property type="component" value="Unassembled WGS sequence"/>
</dbReference>
<dbReference type="EMBL" id="UAUU01000006">
    <property type="protein sequence ID" value="SPZ85209.1"/>
    <property type="molecule type" value="Genomic_DNA"/>
</dbReference>
<dbReference type="Pfam" id="PF19576">
    <property type="entry name" value="Acyltransf_2"/>
    <property type="match status" value="1"/>
</dbReference>
<accession>A0A654D0N3</accession>
<evidence type="ECO:0000259" key="1">
    <source>
        <dbReference type="SMART" id="SM00563"/>
    </source>
</evidence>
<evidence type="ECO:0000313" key="4">
    <source>
        <dbReference type="Proteomes" id="UP000251241"/>
    </source>
</evidence>
<reference evidence="3 5" key="2">
    <citation type="submission" date="2019-10" db="EMBL/GenBank/DDBJ databases">
        <authorList>
            <person name="Karimi E."/>
        </authorList>
    </citation>
    <scope>NUCLEOTIDE SEQUENCE [LARGE SCALE GENOMIC DNA]</scope>
    <source>
        <strain evidence="3">Sphingobacterium sp. 8BC</strain>
    </source>
</reference>
<dbReference type="Proteomes" id="UP000251241">
    <property type="component" value="Unassembled WGS sequence"/>
</dbReference>
<keyword evidence="2" id="KW-0012">Acyltransferase</keyword>
<dbReference type="AlphaFoldDB" id="A0A2X2KSY2"/>
<sequence length="277" mass="31470">MITSESKKFIDIREVIHKKNAGLAKWIPSFLLNYLKRTIHEDEINDIMTRFADLQGLDFVDALINDLDVKVNLYGAENIPVSDPVIFASNHPLGGLDGIAFMHAIGKYRRDVKFLVNDILLNIGNLRPLFVGVNKLGGQGKQAISAIEEAYGADDALLVFPAGLVSRKQNDGRIEDLEWKKSFISKAKKYKKDIIPVLIDGKNSKFFYNFARLRQKLGLKVNIEMLYLPDEMFAQRGHTVNIIVGERIPYTAFDQSKNEKTWAEEVKRRVYGLAQEK</sequence>
<protein>
    <submittedName>
        <fullName evidence="2">2-acyl-glycerophospho-ethanolamine acyltransferase</fullName>
    </submittedName>
    <submittedName>
        <fullName evidence="3">Glycerol acyltransferase</fullName>
    </submittedName>
</protein>
<proteinExistence type="predicted"/>
<reference evidence="2 4" key="1">
    <citation type="submission" date="2018-06" db="EMBL/GenBank/DDBJ databases">
        <authorList>
            <consortium name="Pathogen Informatics"/>
            <person name="Doyle S."/>
        </authorList>
    </citation>
    <scope>NUCLEOTIDE SEQUENCE [LARGE SCALE GENOMIC DNA]</scope>
    <source>
        <strain evidence="2 4">NCTC11343</strain>
    </source>
</reference>
<feature type="domain" description="Phospholipid/glycerol acyltransferase" evidence="1">
    <location>
        <begin position="85"/>
        <end position="202"/>
    </location>
</feature>